<dbReference type="EMBL" id="JAXOVC010000013">
    <property type="protein sequence ID" value="KAK4494639.1"/>
    <property type="molecule type" value="Genomic_DNA"/>
</dbReference>
<organism evidence="2 3">
    <name type="scientific">Zasmidium cellare</name>
    <name type="common">Wine cellar mold</name>
    <name type="synonym">Racodium cellare</name>
    <dbReference type="NCBI Taxonomy" id="395010"/>
    <lineage>
        <taxon>Eukaryota</taxon>
        <taxon>Fungi</taxon>
        <taxon>Dikarya</taxon>
        <taxon>Ascomycota</taxon>
        <taxon>Pezizomycotina</taxon>
        <taxon>Dothideomycetes</taxon>
        <taxon>Dothideomycetidae</taxon>
        <taxon>Mycosphaerellales</taxon>
        <taxon>Mycosphaerellaceae</taxon>
        <taxon>Zasmidium</taxon>
    </lineage>
</organism>
<evidence type="ECO:0000259" key="1">
    <source>
        <dbReference type="Pfam" id="PF06985"/>
    </source>
</evidence>
<dbReference type="Proteomes" id="UP001305779">
    <property type="component" value="Unassembled WGS sequence"/>
</dbReference>
<gene>
    <name evidence="2" type="ORF">PRZ48_013995</name>
</gene>
<protein>
    <recommendedName>
        <fullName evidence="1">Heterokaryon incompatibility domain-containing protein</fullName>
    </recommendedName>
</protein>
<reference evidence="2 3" key="1">
    <citation type="journal article" date="2023" name="G3 (Bethesda)">
        <title>A chromosome-level genome assembly of Zasmidium syzygii isolated from banana leaves.</title>
        <authorList>
            <person name="van Westerhoven A.C."/>
            <person name="Mehrabi R."/>
            <person name="Talebi R."/>
            <person name="Steentjes M.B.F."/>
            <person name="Corcolon B."/>
            <person name="Chong P.A."/>
            <person name="Kema G.H.J."/>
            <person name="Seidl M.F."/>
        </authorList>
    </citation>
    <scope>NUCLEOTIDE SEQUENCE [LARGE SCALE GENOMIC DNA]</scope>
    <source>
        <strain evidence="2 3">P124</strain>
    </source>
</reference>
<sequence length="707" mass="80452">MATIFGQARTTEDRADLACPPLPMKSQPAGPFTDTTPAHACGIRRSIPRLWRWLIAADFTSAKYLRFYSSAIGLSRIDLLNAQLHKTARIVFQGHITPERLRDRTESWISESLDCRTALPSTRLDVQTCPQQQDLVAPNDRFQRVYQPLDEHDDTIRLLVLDSKAPKDAIVGRLVLARLLNMPAFRALSYEWGPKARDELSNPKMMLNGHSVPIQPNLHSFLTRLQRYDNHLPLWIDALCINQADDEEKSEQVALMGDIYHGAVGVLVWLGGDGDGDGNLIRFLDGQSPLRLMDLDQVRSRPKYPKQVLASLSVPFDPLVREMLRSESAKQLLRRTYWSRAWIMQELILARRIIMFCGDQVIDFQHLDSLIIRNSRLKGSVPDQVSMMRVGRRNANINNYSLADYAKESPPRDRTAEDKTGWLPYLMEMFEHTQCSRRHDKVYSLVGLCHFYKEGPHPIIPDYRISMIELFRQTFNTFVRDRRPKYAEILRRALDLNWKDLLPALQTEDHTLCSFSSGAAYWWDTAWGSAITKVDSTLASTEMDESWYSFETDYLERHKHIDSFHEHIERQSMETRGTTRAAVRRGDILLGLAGTAIALILSEKEGDHKLIGLALMVGTRGAPGDKTAHAAYQRVLLPGFITRTSIAGDCFRSGQFAVRLCVYQFITLLACAIPAYDTANKLPAIPMELLRQVSLHATRHDAKGIEV</sequence>
<evidence type="ECO:0000313" key="3">
    <source>
        <dbReference type="Proteomes" id="UP001305779"/>
    </source>
</evidence>
<proteinExistence type="predicted"/>
<feature type="domain" description="Heterokaryon incompatibility" evidence="1">
    <location>
        <begin position="185"/>
        <end position="346"/>
    </location>
</feature>
<accession>A0ABR0DZW9</accession>
<keyword evidence="3" id="KW-1185">Reference proteome</keyword>
<dbReference type="Pfam" id="PF06985">
    <property type="entry name" value="HET"/>
    <property type="match status" value="1"/>
</dbReference>
<dbReference type="InterPro" id="IPR052895">
    <property type="entry name" value="HetReg/Transcr_Mod"/>
</dbReference>
<dbReference type="PANTHER" id="PTHR24148:SF64">
    <property type="entry name" value="HETEROKARYON INCOMPATIBILITY DOMAIN-CONTAINING PROTEIN"/>
    <property type="match status" value="1"/>
</dbReference>
<dbReference type="InterPro" id="IPR010730">
    <property type="entry name" value="HET"/>
</dbReference>
<name>A0ABR0DZW9_ZASCE</name>
<comment type="caution">
    <text evidence="2">The sequence shown here is derived from an EMBL/GenBank/DDBJ whole genome shotgun (WGS) entry which is preliminary data.</text>
</comment>
<evidence type="ECO:0000313" key="2">
    <source>
        <dbReference type="EMBL" id="KAK4494639.1"/>
    </source>
</evidence>
<dbReference type="PANTHER" id="PTHR24148">
    <property type="entry name" value="ANKYRIN REPEAT DOMAIN-CONTAINING PROTEIN 39 HOMOLOG-RELATED"/>
    <property type="match status" value="1"/>
</dbReference>